<keyword evidence="1" id="KW-0472">Membrane</keyword>
<proteinExistence type="predicted"/>
<dbReference type="Proteomes" id="UP000252255">
    <property type="component" value="Unassembled WGS sequence"/>
</dbReference>
<gene>
    <name evidence="2" type="ORF">TH30_19730</name>
</gene>
<reference evidence="2 3" key="1">
    <citation type="submission" date="2014-07" db="EMBL/GenBank/DDBJ databases">
        <title>Draft genome sequence of Thalassospira profundimaris PR54-5.</title>
        <authorList>
            <person name="Lai Q."/>
            <person name="Shao Z."/>
        </authorList>
    </citation>
    <scope>NUCLEOTIDE SEQUENCE [LARGE SCALE GENOMIC DNA]</scope>
    <source>
        <strain evidence="2 3">PR54-5</strain>
    </source>
</reference>
<comment type="caution">
    <text evidence="2">The sequence shown here is derived from an EMBL/GenBank/DDBJ whole genome shotgun (WGS) entry which is preliminary data.</text>
</comment>
<evidence type="ECO:0000256" key="1">
    <source>
        <dbReference type="SAM" id="Phobius"/>
    </source>
</evidence>
<dbReference type="AlphaFoldDB" id="A0A367WP45"/>
<sequence length="94" mass="11045">MKPVKDVIGLWGRQIGRRISTSIVSEAEARTRSVRRSFTLKRPVNGWWNWLLLLLWVCLRGWVYIVAIVLLTGWWLYDQSPGEMLELFKLMGAR</sequence>
<keyword evidence="1" id="KW-1133">Transmembrane helix</keyword>
<evidence type="ECO:0000313" key="2">
    <source>
        <dbReference type="EMBL" id="RCK43245.1"/>
    </source>
</evidence>
<feature type="transmembrane region" description="Helical" evidence="1">
    <location>
        <begin position="50"/>
        <end position="77"/>
    </location>
</feature>
<accession>A0A367WP45</accession>
<protein>
    <submittedName>
        <fullName evidence="2">Uncharacterized protein</fullName>
    </submittedName>
</protein>
<evidence type="ECO:0000313" key="3">
    <source>
        <dbReference type="Proteomes" id="UP000252255"/>
    </source>
</evidence>
<keyword evidence="1" id="KW-0812">Transmembrane</keyword>
<name>A0A367WP45_9PROT</name>
<organism evidence="2 3">
    <name type="scientific">Thalassospira profundimaris</name>
    <dbReference type="NCBI Taxonomy" id="502049"/>
    <lineage>
        <taxon>Bacteria</taxon>
        <taxon>Pseudomonadati</taxon>
        <taxon>Pseudomonadota</taxon>
        <taxon>Alphaproteobacteria</taxon>
        <taxon>Rhodospirillales</taxon>
        <taxon>Thalassospiraceae</taxon>
        <taxon>Thalassospira</taxon>
    </lineage>
</organism>
<dbReference type="EMBL" id="JPWI01000015">
    <property type="protein sequence ID" value="RCK43245.1"/>
    <property type="molecule type" value="Genomic_DNA"/>
</dbReference>